<proteinExistence type="predicted"/>
<gene>
    <name evidence="4" type="ORF">CY34DRAFT_9209</name>
</gene>
<feature type="region of interest" description="Disordered" evidence="2">
    <location>
        <begin position="36"/>
        <end position="90"/>
    </location>
</feature>
<feature type="compositionally biased region" description="Pro residues" evidence="2">
    <location>
        <begin position="42"/>
        <end position="75"/>
    </location>
</feature>
<dbReference type="InterPro" id="IPR041078">
    <property type="entry name" value="Plavaka"/>
</dbReference>
<name>A0A0D0AZP6_9AGAM</name>
<keyword evidence="1" id="KW-0862">Zinc</keyword>
<evidence type="ECO:0000313" key="5">
    <source>
        <dbReference type="Proteomes" id="UP000054485"/>
    </source>
</evidence>
<evidence type="ECO:0000256" key="1">
    <source>
        <dbReference type="PROSITE-ProRule" id="PRU00042"/>
    </source>
</evidence>
<dbReference type="InParanoid" id="A0A0D0AZP6"/>
<dbReference type="Pfam" id="PF18759">
    <property type="entry name" value="Plavaka"/>
    <property type="match status" value="1"/>
</dbReference>
<feature type="domain" description="C2H2-type" evidence="3">
    <location>
        <begin position="11"/>
        <end position="45"/>
    </location>
</feature>
<dbReference type="EMBL" id="KN835150">
    <property type="protein sequence ID" value="KIK47186.1"/>
    <property type="molecule type" value="Genomic_DNA"/>
</dbReference>
<dbReference type="Proteomes" id="UP000054485">
    <property type="component" value="Unassembled WGS sequence"/>
</dbReference>
<keyword evidence="1" id="KW-0863">Zinc-finger</keyword>
<organism evidence="4 5">
    <name type="scientific">Suillus luteus UH-Slu-Lm8-n1</name>
    <dbReference type="NCBI Taxonomy" id="930992"/>
    <lineage>
        <taxon>Eukaryota</taxon>
        <taxon>Fungi</taxon>
        <taxon>Dikarya</taxon>
        <taxon>Basidiomycota</taxon>
        <taxon>Agaricomycotina</taxon>
        <taxon>Agaricomycetes</taxon>
        <taxon>Agaricomycetidae</taxon>
        <taxon>Boletales</taxon>
        <taxon>Suillineae</taxon>
        <taxon>Suillaceae</taxon>
        <taxon>Suillus</taxon>
    </lineage>
</organism>
<dbReference type="PROSITE" id="PS50157">
    <property type="entry name" value="ZINC_FINGER_C2H2_2"/>
    <property type="match status" value="1"/>
</dbReference>
<evidence type="ECO:0000259" key="3">
    <source>
        <dbReference type="PROSITE" id="PS50157"/>
    </source>
</evidence>
<sequence>MPRRSHNLLQFECPAPNCTHWFKNRSGLTQHMNAYHPIDHVAPPPGPRLHDPQPSPPPQEFFSPPPDFDPPPQSSPPRYSSMRPTVDDEEAEEAEFMDANGCYYRTYHSLLNGRPCMADGVFLAPGVPPTPPPPKSRNNWSPYRNDIEFATAEFAFKQRHMSNAAADTLFDLMAALLAKHNNSPPFADHKDLHQVIDATQLGDVPWQGFSVQYTGERPENAPSWMDDEYDVWYRDPRLMAHNMLANTTYKKEIDYTPFREYDAADDTRRWKDFMSGDWAWQQAASHSYIFIVHYLTSHQDEISKDPNTHGSAFVPIILGSDKTTVSVGTGNNEYYPLYASIGNVHNNVRRAHRDALVIIGFLAIPKTNRKDAKEDIFRNFRRQLFHRSLSAILASLKPGMTQYEVLRCGDNHFRRIIYGLGPYIADYEEQIVLSCMVKNWCPKCLALRLNLDGGGIYRSREHTDLMISELPGDTLWFEYGIHSHIVPFTNDFPRADIHQLLSFDLLHQLIKGAFKDHLVDWVVKYLRITHGTKRGDEIMSDIDRRIAAVASFSGLRRFHEGRDFRQWTGNDSKALMKVFIPAIESHVPQEMVRAFRALLEFCFLVQRNVITEDTMKQIQDTLTRFHHYRQIFKTSGTVPHFSLPRQHSMIHYHIKAVKDPWRWSSKNNALGQMLLCNQRLDKLAASRVDFATRGMLNGSVLSRTVAALYPAEVPVVRPQTEDEADDGEIVEGSTVLAFVRLAKTPQRKRAWTVAELADKVSVPHLRRLIRYFLFTQLFPDDPRDPEDIPAASCPRHEGKLQVFNSAAATFYAPSDPSGVGGMRREQIRACPLWRNVYARNDCIFITTNPDLEGMRGLDVARVKCFFSFKFNWEVYPCVLIQWFDKIGDCADEDTGMWMVKPGVLEDGSPNLSVIHIDTVYRAAHLIPVYGPEFIPHTLKFYHSYDVFRSFYVNKYADHHAFEIAS</sequence>
<protein>
    <recommendedName>
        <fullName evidence="3">C2H2-type domain-containing protein</fullName>
    </recommendedName>
</protein>
<evidence type="ECO:0000256" key="2">
    <source>
        <dbReference type="SAM" id="MobiDB-lite"/>
    </source>
</evidence>
<reference evidence="4 5" key="1">
    <citation type="submission" date="2014-04" db="EMBL/GenBank/DDBJ databases">
        <authorList>
            <consortium name="DOE Joint Genome Institute"/>
            <person name="Kuo A."/>
            <person name="Ruytinx J."/>
            <person name="Rineau F."/>
            <person name="Colpaert J."/>
            <person name="Kohler A."/>
            <person name="Nagy L.G."/>
            <person name="Floudas D."/>
            <person name="Copeland A."/>
            <person name="Barry K.W."/>
            <person name="Cichocki N."/>
            <person name="Veneault-Fourrey C."/>
            <person name="LaButti K."/>
            <person name="Lindquist E.A."/>
            <person name="Lipzen A."/>
            <person name="Lundell T."/>
            <person name="Morin E."/>
            <person name="Murat C."/>
            <person name="Sun H."/>
            <person name="Tunlid A."/>
            <person name="Henrissat B."/>
            <person name="Grigoriev I.V."/>
            <person name="Hibbett D.S."/>
            <person name="Martin F."/>
            <person name="Nordberg H.P."/>
            <person name="Cantor M.N."/>
            <person name="Hua S.X."/>
        </authorList>
    </citation>
    <scope>NUCLEOTIDE SEQUENCE [LARGE SCALE GENOMIC DNA]</scope>
    <source>
        <strain evidence="4 5">UH-Slu-Lm8-n1</strain>
    </source>
</reference>
<dbReference type="GO" id="GO:0008270">
    <property type="term" value="F:zinc ion binding"/>
    <property type="evidence" value="ECO:0007669"/>
    <property type="project" value="UniProtKB-KW"/>
</dbReference>
<accession>A0A0D0AZP6</accession>
<dbReference type="InterPro" id="IPR013087">
    <property type="entry name" value="Znf_C2H2_type"/>
</dbReference>
<dbReference type="OrthoDB" id="3199698at2759"/>
<dbReference type="PROSITE" id="PS00028">
    <property type="entry name" value="ZINC_FINGER_C2H2_1"/>
    <property type="match status" value="1"/>
</dbReference>
<dbReference type="AlphaFoldDB" id="A0A0D0AZP6"/>
<reference evidence="5" key="2">
    <citation type="submission" date="2015-01" db="EMBL/GenBank/DDBJ databases">
        <title>Evolutionary Origins and Diversification of the Mycorrhizal Mutualists.</title>
        <authorList>
            <consortium name="DOE Joint Genome Institute"/>
            <consortium name="Mycorrhizal Genomics Consortium"/>
            <person name="Kohler A."/>
            <person name="Kuo A."/>
            <person name="Nagy L.G."/>
            <person name="Floudas D."/>
            <person name="Copeland A."/>
            <person name="Barry K.W."/>
            <person name="Cichocki N."/>
            <person name="Veneault-Fourrey C."/>
            <person name="LaButti K."/>
            <person name="Lindquist E.A."/>
            <person name="Lipzen A."/>
            <person name="Lundell T."/>
            <person name="Morin E."/>
            <person name="Murat C."/>
            <person name="Riley R."/>
            <person name="Ohm R."/>
            <person name="Sun H."/>
            <person name="Tunlid A."/>
            <person name="Henrissat B."/>
            <person name="Grigoriev I.V."/>
            <person name="Hibbett D.S."/>
            <person name="Martin F."/>
        </authorList>
    </citation>
    <scope>NUCLEOTIDE SEQUENCE [LARGE SCALE GENOMIC DNA]</scope>
    <source>
        <strain evidence="5">UH-Slu-Lm8-n1</strain>
    </source>
</reference>
<keyword evidence="1" id="KW-0479">Metal-binding</keyword>
<evidence type="ECO:0000313" key="4">
    <source>
        <dbReference type="EMBL" id="KIK47186.1"/>
    </source>
</evidence>
<keyword evidence="5" id="KW-1185">Reference proteome</keyword>
<dbReference type="HOGENOM" id="CLU_006344_1_0_1"/>